<keyword evidence="3" id="KW-1185">Reference proteome</keyword>
<evidence type="ECO:0000313" key="3">
    <source>
        <dbReference type="Proteomes" id="UP000253792"/>
    </source>
</evidence>
<dbReference type="OrthoDB" id="3189065at2"/>
<dbReference type="Pfam" id="PF01979">
    <property type="entry name" value="Amidohydro_1"/>
    <property type="match status" value="1"/>
</dbReference>
<reference evidence="2 3" key="1">
    <citation type="journal article" date="2018" name="Elife">
        <title>Discovery and characterization of a prevalent human gut bacterial enzyme sufficient for the inactivation of a family of plant toxins.</title>
        <authorList>
            <person name="Koppel N."/>
            <person name="Bisanz J.E."/>
            <person name="Pandelia M.E."/>
            <person name="Turnbaugh P.J."/>
            <person name="Balskus E.P."/>
        </authorList>
    </citation>
    <scope>NUCLEOTIDE SEQUENCE [LARGE SCALE GENOMIC DNA]</scope>
    <source>
        <strain evidence="3">anaerobia AP69FAA</strain>
    </source>
</reference>
<dbReference type="PANTHER" id="PTHR43135:SF3">
    <property type="entry name" value="ALPHA-D-RIBOSE 1-METHYLPHOSPHONATE 5-TRIPHOSPHATE DIPHOSPHATASE"/>
    <property type="match status" value="1"/>
</dbReference>
<organism evidence="2 3">
    <name type="scientific">Senegalimassilia anaerobia</name>
    <dbReference type="NCBI Taxonomy" id="1473216"/>
    <lineage>
        <taxon>Bacteria</taxon>
        <taxon>Bacillati</taxon>
        <taxon>Actinomycetota</taxon>
        <taxon>Coriobacteriia</taxon>
        <taxon>Coriobacteriales</taxon>
        <taxon>Coriobacteriaceae</taxon>
        <taxon>Senegalimassilia</taxon>
    </lineage>
</organism>
<dbReference type="Gene3D" id="2.30.40.10">
    <property type="entry name" value="Urease, subunit C, domain 1"/>
    <property type="match status" value="2"/>
</dbReference>
<dbReference type="GO" id="GO:0016810">
    <property type="term" value="F:hydrolase activity, acting on carbon-nitrogen (but not peptide) bonds"/>
    <property type="evidence" value="ECO:0007669"/>
    <property type="project" value="InterPro"/>
</dbReference>
<sequence>MSYVFTHATLLDGTRDMQPQENMTVAVDDNGRISAVGPAASTVGPAGAQEVDLKGAYLMSGLVNLHVHLCGNGKPTSAGAAGDLIEKVVANPVGRWYLHRTLRKHAQQQLASGVTTVRSVGDPGFADVWVRDAINAGKYQGPRLVTSGVGVTVPGGHGAGLFAHIAETPDQAREIVRDCFAHKCDLVKLFITGGVFDAEKEGEPGVLRMSPEIAAAAVDEAHKLGMHTAAHIESTEGVRVGLEAGVDTIEHGGVLDDELLALFRENGVGRKSSLTCTVSPALPFIKLPPEMTHSTEVQVVNGRIVFDGIVSAAKQALEQGIPVGLGTDSACPYVTQYDMWRELVYFERIVGASRQLALHTATLGNASIIGLGDETGSIEVGKSADMIVLDANPLDDLEALRNVRRVMVRGKFADGLHVKHLPELDRELDKFLPR</sequence>
<evidence type="ECO:0000313" key="2">
    <source>
        <dbReference type="EMBL" id="RDB54789.1"/>
    </source>
</evidence>
<name>A0A369L7S3_9ACTN</name>
<dbReference type="InterPro" id="IPR011059">
    <property type="entry name" value="Metal-dep_hydrolase_composite"/>
</dbReference>
<evidence type="ECO:0000259" key="1">
    <source>
        <dbReference type="Pfam" id="PF01979"/>
    </source>
</evidence>
<dbReference type="InterPro" id="IPR051781">
    <property type="entry name" value="Metallo-dep_Hydrolase"/>
</dbReference>
<dbReference type="SUPFAM" id="SSF51338">
    <property type="entry name" value="Composite domain of metallo-dependent hydrolases"/>
    <property type="match status" value="1"/>
</dbReference>
<dbReference type="EMBL" id="PPTP01000007">
    <property type="protein sequence ID" value="RDB54789.1"/>
    <property type="molecule type" value="Genomic_DNA"/>
</dbReference>
<keyword evidence="2" id="KW-0378">Hydrolase</keyword>
<dbReference type="InterPro" id="IPR006680">
    <property type="entry name" value="Amidohydro-rel"/>
</dbReference>
<dbReference type="Gene3D" id="3.40.50.10910">
    <property type="entry name" value="Amidohydrolase"/>
    <property type="match status" value="1"/>
</dbReference>
<proteinExistence type="predicted"/>
<dbReference type="PANTHER" id="PTHR43135">
    <property type="entry name" value="ALPHA-D-RIBOSE 1-METHYLPHOSPHONATE 5-TRIPHOSPHATE DIPHOSPHATASE"/>
    <property type="match status" value="1"/>
</dbReference>
<dbReference type="RefSeq" id="WP_114621031.1">
    <property type="nucleotide sequence ID" value="NZ_PPTP01000007.1"/>
</dbReference>
<dbReference type="AlphaFoldDB" id="A0A369L7S3"/>
<accession>A0A369L7S3</accession>
<dbReference type="CDD" id="cd01299">
    <property type="entry name" value="Met_dep_hydrolase_A"/>
    <property type="match status" value="1"/>
</dbReference>
<dbReference type="Gene3D" id="1.20.58.520">
    <property type="entry name" value="Amidohydrolase"/>
    <property type="match status" value="1"/>
</dbReference>
<dbReference type="InterPro" id="IPR032466">
    <property type="entry name" value="Metal_Hydrolase"/>
</dbReference>
<feature type="domain" description="Amidohydrolase-related" evidence="1">
    <location>
        <begin position="57"/>
        <end position="411"/>
    </location>
</feature>
<dbReference type="Proteomes" id="UP000253792">
    <property type="component" value="Unassembled WGS sequence"/>
</dbReference>
<dbReference type="STRING" id="1034345.GCA_000236865_01561"/>
<dbReference type="SUPFAM" id="SSF51556">
    <property type="entry name" value="Metallo-dependent hydrolases"/>
    <property type="match status" value="1"/>
</dbReference>
<comment type="caution">
    <text evidence="2">The sequence shown here is derived from an EMBL/GenBank/DDBJ whole genome shotgun (WGS) entry which is preliminary data.</text>
</comment>
<protein>
    <submittedName>
        <fullName evidence="2">Amidohydrolase</fullName>
    </submittedName>
</protein>
<dbReference type="InterPro" id="IPR057744">
    <property type="entry name" value="OTAase-like"/>
</dbReference>
<gene>
    <name evidence="2" type="ORF">C1880_08030</name>
</gene>